<sequence>MKKNPYKYMKKITLLCLAILGIYNSATAQEWNWVFSAQAVESTQVGSYAATSTIISDAGGNVYMNCTSTHPSITFGDQTFTGASWIGRNFLVKFDSAGSITWIQDTDATDMIATASLVSDPSGNLYSTGEFMGTYNHQGFIFNNVEDNLALNSFISKLDNNGIAQWAKHIGVIGNTENEFENINRFVRAYDIAIDPTGNLYVCGQMNGVTGIFGNLSVPIQGESDTFIAKYDNNGNILWVKTVLNNGYQGWRKLVCDSSGNVYMAGSHAGSASISFDGTVLGGNATSLTFLVKYSTDGNLLWVQSHGGGTQDIFCNSLAIDANNNIYTAGYFNYPSLAFGDVVLTSTHAQEGFVVKYNNNGNVLWAKSSGAYDSFNNVKTGSDGAVYLLGNFWSEQVVFGETTLTNEGGTNGYVTKMDTDGNYLFAEQIGGEGHFESHMTVNQATNSLYASGRYLDARFGEQTYSADTMVDIFLAKLTIPALSTPSFNASKQALYPNPAKDILNITGIDNAPFYISDLMGRTVVQGQMSKNSINVSLLPQGMYLLSINGKSTKFIKE</sequence>
<dbReference type="EMBL" id="JRLY01000023">
    <property type="protein sequence ID" value="KGO91186.1"/>
    <property type="molecule type" value="Genomic_DNA"/>
</dbReference>
<feature type="chain" id="PRO_5002003371" description="Secretion system C-terminal sorting domain-containing protein" evidence="2">
    <location>
        <begin position="29"/>
        <end position="557"/>
    </location>
</feature>
<evidence type="ECO:0000313" key="5">
    <source>
        <dbReference type="Proteomes" id="UP000030111"/>
    </source>
</evidence>
<dbReference type="STRING" id="1121898.GCA_000422725_04054"/>
<dbReference type="AlphaFoldDB" id="A0A0A2MHZ9"/>
<evidence type="ECO:0000256" key="1">
    <source>
        <dbReference type="ARBA" id="ARBA00022729"/>
    </source>
</evidence>
<reference evidence="4 5" key="1">
    <citation type="submission" date="2013-09" db="EMBL/GenBank/DDBJ databases">
        <authorList>
            <person name="Zeng Z."/>
            <person name="Chen C."/>
        </authorList>
    </citation>
    <scope>NUCLEOTIDE SEQUENCE [LARGE SCALE GENOMIC DNA]</scope>
    <source>
        <strain evidence="4 5">WB 4.1-42</strain>
    </source>
</reference>
<feature type="domain" description="Secretion system C-terminal sorting" evidence="3">
    <location>
        <begin position="494"/>
        <end position="555"/>
    </location>
</feature>
<evidence type="ECO:0000256" key="2">
    <source>
        <dbReference type="SAM" id="SignalP"/>
    </source>
</evidence>
<dbReference type="InterPro" id="IPR011042">
    <property type="entry name" value="6-blade_b-propeller_TolB-like"/>
</dbReference>
<dbReference type="PANTHER" id="PTHR35580:SF1">
    <property type="entry name" value="PHYTASE-LIKE DOMAIN-CONTAINING PROTEIN"/>
    <property type="match status" value="1"/>
</dbReference>
<dbReference type="InterPro" id="IPR010620">
    <property type="entry name" value="SBBP_repeat"/>
</dbReference>
<gene>
    <name evidence="4" type="ORF">Q766_19215</name>
</gene>
<proteinExistence type="predicted"/>
<evidence type="ECO:0000313" key="4">
    <source>
        <dbReference type="EMBL" id="KGO91186.1"/>
    </source>
</evidence>
<keyword evidence="5" id="KW-1185">Reference proteome</keyword>
<feature type="signal peptide" evidence="2">
    <location>
        <begin position="1"/>
        <end position="28"/>
    </location>
</feature>
<dbReference type="PANTHER" id="PTHR35580">
    <property type="entry name" value="CELL SURFACE GLYCOPROTEIN (S-LAYER PROTEIN)-LIKE PROTEIN"/>
    <property type="match status" value="1"/>
</dbReference>
<dbReference type="Pfam" id="PF06739">
    <property type="entry name" value="SBBP"/>
    <property type="match status" value="1"/>
</dbReference>
<dbReference type="InterPro" id="IPR052918">
    <property type="entry name" value="Motility_Chemotaxis_Reg"/>
</dbReference>
<keyword evidence="1 2" id="KW-0732">Signal</keyword>
<protein>
    <recommendedName>
        <fullName evidence="3">Secretion system C-terminal sorting domain-containing protein</fullName>
    </recommendedName>
</protein>
<comment type="caution">
    <text evidence="4">The sequence shown here is derived from an EMBL/GenBank/DDBJ whole genome shotgun (WGS) entry which is preliminary data.</text>
</comment>
<evidence type="ECO:0000259" key="3">
    <source>
        <dbReference type="Pfam" id="PF18962"/>
    </source>
</evidence>
<dbReference type="NCBIfam" id="TIGR04183">
    <property type="entry name" value="Por_Secre_tail"/>
    <property type="match status" value="1"/>
</dbReference>
<organism evidence="4 5">
    <name type="scientific">Flavobacterium subsaxonicum WB 4.1-42 = DSM 21790</name>
    <dbReference type="NCBI Taxonomy" id="1121898"/>
    <lineage>
        <taxon>Bacteria</taxon>
        <taxon>Pseudomonadati</taxon>
        <taxon>Bacteroidota</taxon>
        <taxon>Flavobacteriia</taxon>
        <taxon>Flavobacteriales</taxon>
        <taxon>Flavobacteriaceae</taxon>
        <taxon>Flavobacterium</taxon>
    </lineage>
</organism>
<name>A0A0A2MHZ9_9FLAO</name>
<dbReference type="Gene3D" id="2.120.10.30">
    <property type="entry name" value="TolB, C-terminal domain"/>
    <property type="match status" value="1"/>
</dbReference>
<dbReference type="eggNOG" id="COG1520">
    <property type="taxonomic scope" value="Bacteria"/>
</dbReference>
<dbReference type="Pfam" id="PF18962">
    <property type="entry name" value="Por_Secre_tail"/>
    <property type="match status" value="1"/>
</dbReference>
<dbReference type="Proteomes" id="UP000030111">
    <property type="component" value="Unassembled WGS sequence"/>
</dbReference>
<accession>A0A0A2MHZ9</accession>
<dbReference type="SUPFAM" id="SSF101898">
    <property type="entry name" value="NHL repeat"/>
    <property type="match status" value="1"/>
</dbReference>
<dbReference type="InterPro" id="IPR026444">
    <property type="entry name" value="Secre_tail"/>
</dbReference>